<sequence length="82" mass="9411">MLGKAILLPKNKFPFILNKCTYRLPIKTYSNSLYCTITHSTLGVIYRKWFPNLGFSKILNILCVQCTAPPSKICTRKVLMNE</sequence>
<organism evidence="1 2">
    <name type="scientific">Hymenochirus boettgeri</name>
    <name type="common">Congo dwarf clawed frog</name>
    <dbReference type="NCBI Taxonomy" id="247094"/>
    <lineage>
        <taxon>Eukaryota</taxon>
        <taxon>Metazoa</taxon>
        <taxon>Chordata</taxon>
        <taxon>Craniata</taxon>
        <taxon>Vertebrata</taxon>
        <taxon>Euteleostomi</taxon>
        <taxon>Amphibia</taxon>
        <taxon>Batrachia</taxon>
        <taxon>Anura</taxon>
        <taxon>Pipoidea</taxon>
        <taxon>Pipidae</taxon>
        <taxon>Pipinae</taxon>
        <taxon>Hymenochirus</taxon>
    </lineage>
</organism>
<comment type="caution">
    <text evidence="1">The sequence shown here is derived from an EMBL/GenBank/DDBJ whole genome shotgun (WGS) entry which is preliminary data.</text>
</comment>
<accession>A0A8T2J027</accession>
<dbReference type="EMBL" id="JAACNH010000006">
    <property type="protein sequence ID" value="KAG8438649.1"/>
    <property type="molecule type" value="Genomic_DNA"/>
</dbReference>
<name>A0A8T2J027_9PIPI</name>
<dbReference type="Proteomes" id="UP000812440">
    <property type="component" value="Chromosome 3"/>
</dbReference>
<gene>
    <name evidence="1" type="ORF">GDO86_005004</name>
</gene>
<proteinExistence type="predicted"/>
<protein>
    <submittedName>
        <fullName evidence="1">Uncharacterized protein</fullName>
    </submittedName>
</protein>
<dbReference type="AlphaFoldDB" id="A0A8T2J027"/>
<keyword evidence="2" id="KW-1185">Reference proteome</keyword>
<evidence type="ECO:0000313" key="2">
    <source>
        <dbReference type="Proteomes" id="UP000812440"/>
    </source>
</evidence>
<reference evidence="1" key="1">
    <citation type="thesis" date="2020" institute="ProQuest LLC" country="789 East Eisenhower Parkway, Ann Arbor, MI, USA">
        <title>Comparative Genomics and Chromosome Evolution.</title>
        <authorList>
            <person name="Mudd A.B."/>
        </authorList>
    </citation>
    <scope>NUCLEOTIDE SEQUENCE</scope>
    <source>
        <strain evidence="1">Female2</strain>
        <tissue evidence="1">Blood</tissue>
    </source>
</reference>
<evidence type="ECO:0000313" key="1">
    <source>
        <dbReference type="EMBL" id="KAG8438649.1"/>
    </source>
</evidence>